<dbReference type="GO" id="GO:0016279">
    <property type="term" value="F:protein-lysine N-methyltransferase activity"/>
    <property type="evidence" value="ECO:0007669"/>
    <property type="project" value="RHEA"/>
</dbReference>
<dbReference type="CDD" id="cd02440">
    <property type="entry name" value="AdoMet_MTases"/>
    <property type="match status" value="1"/>
</dbReference>
<comment type="subcellular location">
    <subcellularLocation>
        <location evidence="6">Cytoplasm</location>
    </subcellularLocation>
</comment>
<keyword evidence="7" id="KW-0689">Ribosomal protein</keyword>
<dbReference type="GO" id="GO:0005840">
    <property type="term" value="C:ribosome"/>
    <property type="evidence" value="ECO:0007669"/>
    <property type="project" value="UniProtKB-KW"/>
</dbReference>
<evidence type="ECO:0000256" key="6">
    <source>
        <dbReference type="HAMAP-Rule" id="MF_00735"/>
    </source>
</evidence>
<keyword evidence="8" id="KW-1185">Reference proteome</keyword>
<dbReference type="PANTHER" id="PTHR43648:SF1">
    <property type="entry name" value="ELECTRON TRANSFER FLAVOPROTEIN BETA SUBUNIT LYSINE METHYLTRANSFERASE"/>
    <property type="match status" value="1"/>
</dbReference>
<reference evidence="8" key="1">
    <citation type="submission" date="2016-10" db="EMBL/GenBank/DDBJ databases">
        <authorList>
            <person name="Varghese N."/>
            <person name="Submissions S."/>
        </authorList>
    </citation>
    <scope>NUCLEOTIDE SEQUENCE [LARGE SCALE GENOMIC DNA]</scope>
    <source>
        <strain evidence="8">DSM 17298</strain>
    </source>
</reference>
<feature type="binding site" evidence="6">
    <location>
        <position position="141"/>
    </location>
    <ligand>
        <name>S-adenosyl-L-methionine</name>
        <dbReference type="ChEBI" id="CHEBI:59789"/>
    </ligand>
</feature>
<evidence type="ECO:0000313" key="7">
    <source>
        <dbReference type="EMBL" id="SEG40966.1"/>
    </source>
</evidence>
<dbReference type="EC" id="2.1.1.-" evidence="6"/>
<dbReference type="Pfam" id="PF06325">
    <property type="entry name" value="PrmA"/>
    <property type="match status" value="1"/>
</dbReference>
<dbReference type="EMBL" id="FNVR01000033">
    <property type="protein sequence ID" value="SEG40966.1"/>
    <property type="molecule type" value="Genomic_DNA"/>
</dbReference>
<keyword evidence="2 6" id="KW-0963">Cytoplasm</keyword>
<dbReference type="Gene3D" id="3.40.50.150">
    <property type="entry name" value="Vaccinia Virus protein VP39"/>
    <property type="match status" value="1"/>
</dbReference>
<dbReference type="HAMAP" id="MF_00735">
    <property type="entry name" value="Methyltr_PrmA"/>
    <property type="match status" value="1"/>
</dbReference>
<dbReference type="InterPro" id="IPR004498">
    <property type="entry name" value="Ribosomal_PrmA_MeTrfase"/>
</dbReference>
<comment type="catalytic activity">
    <reaction evidence="6">
        <text>L-lysyl-[protein] + 3 S-adenosyl-L-methionine = N(6),N(6),N(6)-trimethyl-L-lysyl-[protein] + 3 S-adenosyl-L-homocysteine + 3 H(+)</text>
        <dbReference type="Rhea" id="RHEA:54192"/>
        <dbReference type="Rhea" id="RHEA-COMP:9752"/>
        <dbReference type="Rhea" id="RHEA-COMP:13826"/>
        <dbReference type="ChEBI" id="CHEBI:15378"/>
        <dbReference type="ChEBI" id="CHEBI:29969"/>
        <dbReference type="ChEBI" id="CHEBI:57856"/>
        <dbReference type="ChEBI" id="CHEBI:59789"/>
        <dbReference type="ChEBI" id="CHEBI:61961"/>
    </reaction>
</comment>
<keyword evidence="5 6" id="KW-0949">S-adenosyl-L-methionine</keyword>
<dbReference type="NCBIfam" id="NF001785">
    <property type="entry name" value="PRK00517.2-2"/>
    <property type="match status" value="1"/>
</dbReference>
<comment type="function">
    <text evidence="6">Methylates ribosomal protein L11.</text>
</comment>
<evidence type="ECO:0000313" key="8">
    <source>
        <dbReference type="Proteomes" id="UP000236736"/>
    </source>
</evidence>
<protein>
    <recommendedName>
        <fullName evidence="6">Ribosomal protein L11 methyltransferase</fullName>
        <shortName evidence="6">L11 Mtase</shortName>
        <ecNumber evidence="6">2.1.1.-</ecNumber>
    </recommendedName>
</protein>
<evidence type="ECO:0000256" key="1">
    <source>
        <dbReference type="ARBA" id="ARBA00009741"/>
    </source>
</evidence>
<evidence type="ECO:0000256" key="3">
    <source>
        <dbReference type="ARBA" id="ARBA00022603"/>
    </source>
</evidence>
<proteinExistence type="inferred from homology"/>
<dbReference type="InterPro" id="IPR050078">
    <property type="entry name" value="Ribosomal_L11_MeTrfase_PrmA"/>
</dbReference>
<dbReference type="STRING" id="1120964.GCA_001313265_03304"/>
<sequence length="293" mass="33142">MHRPPFYPQCIAQLSMDYLEFKIKCLEEFQEILIAELAEIGFDSFLENEDGIDAYILQSEFDRKKFTEIISKYQQAGQITLTEGVMPKVNWNEEWEKNYDPIEVENLVYVRASFHESKPGFRHEIVINPKMSFGTGHHATTYQMLRHQGELDHTGKRVLDVGSGTGILAIMAQLLGASQVEAFDIDDWCVDNGNENFDLNGLTTRMGLGTIRQVNPLGPFEIILANINKNVLLDELEIYAGLLAPEGFLLLSGFYTEDIEDLLNATTPLGLVLRKKSAKDNWAALILQKIDVP</sequence>
<evidence type="ECO:0000256" key="5">
    <source>
        <dbReference type="ARBA" id="ARBA00022691"/>
    </source>
</evidence>
<feature type="binding site" evidence="6">
    <location>
        <position position="162"/>
    </location>
    <ligand>
        <name>S-adenosyl-L-methionine</name>
        <dbReference type="ChEBI" id="CHEBI:59789"/>
    </ligand>
</feature>
<dbReference type="Proteomes" id="UP000236736">
    <property type="component" value="Unassembled WGS sequence"/>
</dbReference>
<dbReference type="GO" id="GO:0032259">
    <property type="term" value="P:methylation"/>
    <property type="evidence" value="ECO:0007669"/>
    <property type="project" value="UniProtKB-KW"/>
</dbReference>
<keyword evidence="4 6" id="KW-0808">Transferase</keyword>
<feature type="binding site" evidence="6">
    <location>
        <position position="184"/>
    </location>
    <ligand>
        <name>S-adenosyl-L-methionine</name>
        <dbReference type="ChEBI" id="CHEBI:59789"/>
    </ligand>
</feature>
<accession>A0A1H5ZZR6</accession>
<name>A0A1H5ZZR6_9BACT</name>
<dbReference type="InterPro" id="IPR029063">
    <property type="entry name" value="SAM-dependent_MTases_sf"/>
</dbReference>
<evidence type="ECO:0000256" key="2">
    <source>
        <dbReference type="ARBA" id="ARBA00022490"/>
    </source>
</evidence>
<keyword evidence="7" id="KW-0687">Ribonucleoprotein</keyword>
<organism evidence="7 8">
    <name type="scientific">Algoriphagus boritolerans DSM 17298 = JCM 18970</name>
    <dbReference type="NCBI Taxonomy" id="1120964"/>
    <lineage>
        <taxon>Bacteria</taxon>
        <taxon>Pseudomonadati</taxon>
        <taxon>Bacteroidota</taxon>
        <taxon>Cytophagia</taxon>
        <taxon>Cytophagales</taxon>
        <taxon>Cyclobacteriaceae</taxon>
        <taxon>Algoriphagus</taxon>
    </lineage>
</organism>
<comment type="similarity">
    <text evidence="1 6">Belongs to the methyltransferase superfamily. PrmA family.</text>
</comment>
<keyword evidence="3 6" id="KW-0489">Methyltransferase</keyword>
<dbReference type="GO" id="GO:0005737">
    <property type="term" value="C:cytoplasm"/>
    <property type="evidence" value="ECO:0007669"/>
    <property type="project" value="UniProtKB-SubCell"/>
</dbReference>
<dbReference type="AlphaFoldDB" id="A0A1H5ZZR6"/>
<evidence type="ECO:0000256" key="4">
    <source>
        <dbReference type="ARBA" id="ARBA00022679"/>
    </source>
</evidence>
<dbReference type="PANTHER" id="PTHR43648">
    <property type="entry name" value="ELECTRON TRANSFER FLAVOPROTEIN BETA SUBUNIT LYSINE METHYLTRANSFERASE"/>
    <property type="match status" value="1"/>
</dbReference>
<feature type="binding site" evidence="6">
    <location>
        <position position="226"/>
    </location>
    <ligand>
        <name>S-adenosyl-L-methionine</name>
        <dbReference type="ChEBI" id="CHEBI:59789"/>
    </ligand>
</feature>
<gene>
    <name evidence="6" type="primary">prmA</name>
    <name evidence="7" type="ORF">SAMN03080598_03787</name>
</gene>
<dbReference type="SUPFAM" id="SSF53335">
    <property type="entry name" value="S-adenosyl-L-methionine-dependent methyltransferases"/>
    <property type="match status" value="1"/>
</dbReference>